<feature type="transmembrane region" description="Helical" evidence="7">
    <location>
        <begin position="253"/>
        <end position="272"/>
    </location>
</feature>
<proteinExistence type="inferred from homology"/>
<dbReference type="AlphaFoldDB" id="A0A6J6BZM6"/>
<feature type="transmembrane region" description="Helical" evidence="7">
    <location>
        <begin position="119"/>
        <end position="137"/>
    </location>
</feature>
<dbReference type="GO" id="GO:0005886">
    <property type="term" value="C:plasma membrane"/>
    <property type="evidence" value="ECO:0007669"/>
    <property type="project" value="TreeGrafter"/>
</dbReference>
<evidence type="ECO:0000256" key="1">
    <source>
        <dbReference type="ARBA" id="ARBA00004141"/>
    </source>
</evidence>
<feature type="transmembrane region" description="Helical" evidence="7">
    <location>
        <begin position="229"/>
        <end position="246"/>
    </location>
</feature>
<name>A0A6J6BZM6_9ZZZZ</name>
<dbReference type="InterPro" id="IPR003524">
    <property type="entry name" value="PNAcMuramoyl-5peptid_Trfase"/>
</dbReference>
<organism evidence="8">
    <name type="scientific">freshwater metagenome</name>
    <dbReference type="NCBI Taxonomy" id="449393"/>
    <lineage>
        <taxon>unclassified sequences</taxon>
        <taxon>metagenomes</taxon>
        <taxon>ecological metagenomes</taxon>
    </lineage>
</organism>
<feature type="transmembrane region" description="Helical" evidence="7">
    <location>
        <begin position="320"/>
        <end position="349"/>
    </location>
</feature>
<keyword evidence="6 7" id="KW-0472">Membrane</keyword>
<feature type="transmembrane region" description="Helical" evidence="7">
    <location>
        <begin position="80"/>
        <end position="99"/>
    </location>
</feature>
<evidence type="ECO:0000256" key="2">
    <source>
        <dbReference type="ARBA" id="ARBA00005583"/>
    </source>
</evidence>
<evidence type="ECO:0000256" key="6">
    <source>
        <dbReference type="ARBA" id="ARBA00023136"/>
    </source>
</evidence>
<keyword evidence="5 7" id="KW-1133">Transmembrane helix</keyword>
<dbReference type="PROSITE" id="PS01347">
    <property type="entry name" value="MRAY_1"/>
    <property type="match status" value="1"/>
</dbReference>
<dbReference type="GO" id="GO:0071555">
    <property type="term" value="P:cell wall organization"/>
    <property type="evidence" value="ECO:0007669"/>
    <property type="project" value="TreeGrafter"/>
</dbReference>
<dbReference type="PANTHER" id="PTHR22926:SF5">
    <property type="entry name" value="PHOSPHO-N-ACETYLMURAMOYL-PENTAPEPTIDE-TRANSFERASE HOMOLOG"/>
    <property type="match status" value="1"/>
</dbReference>
<comment type="subcellular location">
    <subcellularLocation>
        <location evidence="1">Membrane</location>
        <topology evidence="1">Multi-pass membrane protein</topology>
    </subcellularLocation>
</comment>
<dbReference type="InterPro" id="IPR000715">
    <property type="entry name" value="Glycosyl_transferase_4"/>
</dbReference>
<reference evidence="8" key="1">
    <citation type="submission" date="2020-05" db="EMBL/GenBank/DDBJ databases">
        <authorList>
            <person name="Chiriac C."/>
            <person name="Salcher M."/>
            <person name="Ghai R."/>
            <person name="Kavagutti S V."/>
        </authorList>
    </citation>
    <scope>NUCLEOTIDE SEQUENCE</scope>
</reference>
<keyword evidence="4 7" id="KW-0812">Transmembrane</keyword>
<dbReference type="PROSITE" id="PS01348">
    <property type="entry name" value="MRAY_2"/>
    <property type="match status" value="1"/>
</dbReference>
<evidence type="ECO:0000256" key="7">
    <source>
        <dbReference type="SAM" id="Phobius"/>
    </source>
</evidence>
<feature type="transmembrane region" description="Helical" evidence="7">
    <location>
        <begin position="188"/>
        <end position="209"/>
    </location>
</feature>
<feature type="transmembrane region" description="Helical" evidence="7">
    <location>
        <begin position="278"/>
        <end position="299"/>
    </location>
</feature>
<comment type="similarity">
    <text evidence="2">Belongs to the glycosyltransferase 4 family. MraY subfamily.</text>
</comment>
<keyword evidence="3" id="KW-0808">Transferase</keyword>
<dbReference type="PANTHER" id="PTHR22926">
    <property type="entry name" value="PHOSPHO-N-ACETYLMURAMOYL-PENTAPEPTIDE-TRANSFERASE"/>
    <property type="match status" value="1"/>
</dbReference>
<feature type="transmembrane region" description="Helical" evidence="7">
    <location>
        <begin position="6"/>
        <end position="26"/>
    </location>
</feature>
<dbReference type="HAMAP" id="MF_00038">
    <property type="entry name" value="MraY"/>
    <property type="match status" value="1"/>
</dbReference>
<evidence type="ECO:0000256" key="5">
    <source>
        <dbReference type="ARBA" id="ARBA00022989"/>
    </source>
</evidence>
<feature type="transmembrane region" description="Helical" evidence="7">
    <location>
        <begin position="157"/>
        <end position="176"/>
    </location>
</feature>
<dbReference type="CDD" id="cd06852">
    <property type="entry name" value="GT_MraY"/>
    <property type="match status" value="1"/>
</dbReference>
<dbReference type="EMBL" id="CAEZSO010000102">
    <property type="protein sequence ID" value="CAB4544197.1"/>
    <property type="molecule type" value="Genomic_DNA"/>
</dbReference>
<dbReference type="GO" id="GO:0008963">
    <property type="term" value="F:phospho-N-acetylmuramoyl-pentapeptide-transferase activity"/>
    <property type="evidence" value="ECO:0007669"/>
    <property type="project" value="InterPro"/>
</dbReference>
<evidence type="ECO:0000313" key="8">
    <source>
        <dbReference type="EMBL" id="CAB4544197.1"/>
    </source>
</evidence>
<dbReference type="EMBL" id="CAEZVF010000024">
    <property type="protein sequence ID" value="CAB4617066.1"/>
    <property type="molecule type" value="Genomic_DNA"/>
</dbReference>
<dbReference type="NCBIfam" id="TIGR00445">
    <property type="entry name" value="mraY"/>
    <property type="match status" value="1"/>
</dbReference>
<evidence type="ECO:0000313" key="9">
    <source>
        <dbReference type="EMBL" id="CAB4617066.1"/>
    </source>
</evidence>
<accession>A0A6J6BZM6</accession>
<feature type="transmembrane region" description="Helical" evidence="7">
    <location>
        <begin position="55"/>
        <end position="74"/>
    </location>
</feature>
<dbReference type="InterPro" id="IPR018480">
    <property type="entry name" value="PNAcMuramoyl-5peptid_Trfase_CS"/>
</dbReference>
<protein>
    <submittedName>
        <fullName evidence="8">Unannotated protein</fullName>
    </submittedName>
</protein>
<sequence>MKLIVISAGIALIVSLLGTPWLMRILNRRGYSQAIRESGDLLFPDHESKKGTPSMGGLAVIIAVLAGYGVAHVVRGTPPTASGLLLLFLVVGLGAVGFIDDYIKIFKRRSMGLRASAKFGGQVVIGIVFGVLSLNFSDDRGLTPASRAVSFIRDTPLVLPAAAFVLWALLLVVATSNAVNLTDGLDGLAIGAAMMSFAAYTLIGVWQFGQGCALSPGRSCYEVRDPLDLAILAAGFTGACFGFLWWNAPKAQIFMGDTGSLAIGGAIAGFAILSRTEILLLALGGLFVIITMSVILQVGSFKLTGKRIFKMAPLQHHFEMLGWAEVTIVIRFWIIAGLCIGTGLALFYYEWVRVRG</sequence>
<evidence type="ECO:0000256" key="3">
    <source>
        <dbReference type="ARBA" id="ARBA00022679"/>
    </source>
</evidence>
<gene>
    <name evidence="8" type="ORF">UFOPK1446_00586</name>
    <name evidence="9" type="ORF">UFOPK1939_00276</name>
</gene>
<dbReference type="GO" id="GO:0044038">
    <property type="term" value="P:cell wall macromolecule biosynthetic process"/>
    <property type="evidence" value="ECO:0007669"/>
    <property type="project" value="TreeGrafter"/>
</dbReference>
<evidence type="ECO:0000256" key="4">
    <source>
        <dbReference type="ARBA" id="ARBA00022692"/>
    </source>
</evidence>
<dbReference type="Pfam" id="PF00953">
    <property type="entry name" value="Glycos_transf_4"/>
    <property type="match status" value="1"/>
</dbReference>